<sequence length="92" mass="10845">MIKTFKSKGLKQFFEKGTTKGIQYSHSKKLRRILTQLNAAEKVTDMDAPDFELHELKLNEKGIWSVSVNGNWRVTFRFEDGDAYILDYRDYH</sequence>
<dbReference type="GO" id="GO:0016787">
    <property type="term" value="F:hydrolase activity"/>
    <property type="evidence" value="ECO:0007669"/>
    <property type="project" value="UniProtKB-KW"/>
</dbReference>
<dbReference type="EC" id="3.1.-.-" evidence="1"/>
<dbReference type="Gene3D" id="3.30.2310.20">
    <property type="entry name" value="RelE-like"/>
    <property type="match status" value="1"/>
</dbReference>
<dbReference type="Pfam" id="PF05015">
    <property type="entry name" value="HigB-like_toxin"/>
    <property type="match status" value="1"/>
</dbReference>
<dbReference type="EMBL" id="NSIT01000604">
    <property type="protein sequence ID" value="PJE77436.1"/>
    <property type="molecule type" value="Genomic_DNA"/>
</dbReference>
<name>A0A2H9T2J7_9ZZZZ</name>
<protein>
    <submittedName>
        <fullName evidence="1">Endoribonuclease HigB</fullName>
        <ecNumber evidence="1">3.1.-.-</ecNumber>
    </submittedName>
</protein>
<accession>A0A2H9T2J7</accession>
<evidence type="ECO:0000313" key="1">
    <source>
        <dbReference type="EMBL" id="PJE77436.1"/>
    </source>
</evidence>
<dbReference type="InterPro" id="IPR035093">
    <property type="entry name" value="RelE/ParE_toxin_dom_sf"/>
</dbReference>
<dbReference type="SUPFAM" id="SSF143011">
    <property type="entry name" value="RelE-like"/>
    <property type="match status" value="1"/>
</dbReference>
<comment type="caution">
    <text evidence="1">The sequence shown here is derived from an EMBL/GenBank/DDBJ whole genome shotgun (WGS) entry which is preliminary data.</text>
</comment>
<dbReference type="AlphaFoldDB" id="A0A2H9T2J7"/>
<dbReference type="PANTHER" id="PTHR40266:SF2">
    <property type="entry name" value="TOXIN HIGB-1"/>
    <property type="match status" value="1"/>
</dbReference>
<dbReference type="PANTHER" id="PTHR40266">
    <property type="entry name" value="TOXIN HIGB-1"/>
    <property type="match status" value="1"/>
</dbReference>
<gene>
    <name evidence="1" type="primary">higB_2</name>
    <name evidence="1" type="ORF">CI610_03639</name>
</gene>
<dbReference type="InterPro" id="IPR007711">
    <property type="entry name" value="HigB-1"/>
</dbReference>
<proteinExistence type="predicted"/>
<keyword evidence="1" id="KW-0378">Hydrolase</keyword>
<organism evidence="1">
    <name type="scientific">invertebrate metagenome</name>
    <dbReference type="NCBI Taxonomy" id="1711999"/>
    <lineage>
        <taxon>unclassified sequences</taxon>
        <taxon>metagenomes</taxon>
        <taxon>organismal metagenomes</taxon>
    </lineage>
</organism>
<reference evidence="1" key="1">
    <citation type="journal article" date="2017" name="Appl. Environ. Microbiol.">
        <title>Molecular characterization of an Endozoicomonas-like organism causing infection in king scallop Pecten maximus L.</title>
        <authorList>
            <person name="Cano I."/>
            <person name="van Aerle R."/>
            <person name="Ross S."/>
            <person name="Verner-Jeffreys D.W."/>
            <person name="Paley R.K."/>
            <person name="Rimmer G."/>
            <person name="Ryder D."/>
            <person name="Hooper P."/>
            <person name="Stone D."/>
            <person name="Feist S.W."/>
        </authorList>
    </citation>
    <scope>NUCLEOTIDE SEQUENCE</scope>
</reference>